<organism evidence="1">
    <name type="scientific">Flavobacterium sp. WC2429</name>
    <dbReference type="NCBI Taxonomy" id="3234140"/>
    <lineage>
        <taxon>Bacteria</taxon>
        <taxon>Pseudomonadati</taxon>
        <taxon>Bacteroidota</taxon>
        <taxon>Flavobacteriia</taxon>
        <taxon>Flavobacteriales</taxon>
        <taxon>Flavobacteriaceae</taxon>
        <taxon>Flavobacterium</taxon>
    </lineage>
</organism>
<dbReference type="AlphaFoldDB" id="A0AB39WNQ7"/>
<name>A0AB39WNQ7_9FLAO</name>
<dbReference type="EMBL" id="CP165627">
    <property type="protein sequence ID" value="XDV02120.1"/>
    <property type="molecule type" value="Genomic_DNA"/>
</dbReference>
<dbReference type="RefSeq" id="WP_369765513.1">
    <property type="nucleotide sequence ID" value="NZ_CP165627.1"/>
</dbReference>
<sequence length="175" mass="20414">MSTKVLLNENQAQADSKIHFLNLDYQRGKKMLETLKKIGFEAGSITDWQEVEKHFYTNPDWTLEFNLQAKGYSETFAEAKKLFSSQNRYEAITDAEKEEIKEQYRIYASDHQKEALQLVNSIADNLNRLKDFNIPINSSYASQLCYVLRNKDQNVTVSNESLLPYLLKLEQDIFN</sequence>
<reference evidence="1" key="1">
    <citation type="submission" date="2024-07" db="EMBL/GenBank/DDBJ databases">
        <authorList>
            <person name="Biller S.J."/>
        </authorList>
    </citation>
    <scope>NUCLEOTIDE SEQUENCE</scope>
    <source>
        <strain evidence="1">WC2429</strain>
    </source>
</reference>
<protein>
    <submittedName>
        <fullName evidence="1">Uncharacterized protein</fullName>
    </submittedName>
</protein>
<accession>A0AB39WNQ7</accession>
<evidence type="ECO:0000313" key="1">
    <source>
        <dbReference type="EMBL" id="XDV02120.1"/>
    </source>
</evidence>
<proteinExistence type="predicted"/>
<gene>
    <name evidence="1" type="ORF">AB3G32_00315</name>
</gene>